<keyword evidence="2" id="KW-1185">Reference proteome</keyword>
<accession>A0A5B7IB89</accession>
<dbReference type="EMBL" id="VSRR010047255">
    <property type="protein sequence ID" value="MPC77984.1"/>
    <property type="molecule type" value="Genomic_DNA"/>
</dbReference>
<name>A0A5B7IB89_PORTR</name>
<gene>
    <name evidence="1" type="ORF">E2C01_072453</name>
</gene>
<protein>
    <submittedName>
        <fullName evidence="1">Uncharacterized protein</fullName>
    </submittedName>
</protein>
<organism evidence="1 2">
    <name type="scientific">Portunus trituberculatus</name>
    <name type="common">Swimming crab</name>
    <name type="synonym">Neptunus trituberculatus</name>
    <dbReference type="NCBI Taxonomy" id="210409"/>
    <lineage>
        <taxon>Eukaryota</taxon>
        <taxon>Metazoa</taxon>
        <taxon>Ecdysozoa</taxon>
        <taxon>Arthropoda</taxon>
        <taxon>Crustacea</taxon>
        <taxon>Multicrustacea</taxon>
        <taxon>Malacostraca</taxon>
        <taxon>Eumalacostraca</taxon>
        <taxon>Eucarida</taxon>
        <taxon>Decapoda</taxon>
        <taxon>Pleocyemata</taxon>
        <taxon>Brachyura</taxon>
        <taxon>Eubrachyura</taxon>
        <taxon>Portunoidea</taxon>
        <taxon>Portunidae</taxon>
        <taxon>Portuninae</taxon>
        <taxon>Portunus</taxon>
    </lineage>
</organism>
<dbReference type="OrthoDB" id="10268011at2759"/>
<evidence type="ECO:0000313" key="2">
    <source>
        <dbReference type="Proteomes" id="UP000324222"/>
    </source>
</evidence>
<dbReference type="AlphaFoldDB" id="A0A5B7IB89"/>
<comment type="caution">
    <text evidence="1">The sequence shown here is derived from an EMBL/GenBank/DDBJ whole genome shotgun (WGS) entry which is preliminary data.</text>
</comment>
<reference evidence="1 2" key="1">
    <citation type="submission" date="2019-05" db="EMBL/GenBank/DDBJ databases">
        <title>Another draft genome of Portunus trituberculatus and its Hox gene families provides insights of decapod evolution.</title>
        <authorList>
            <person name="Jeong J.-H."/>
            <person name="Song I."/>
            <person name="Kim S."/>
            <person name="Choi T."/>
            <person name="Kim D."/>
            <person name="Ryu S."/>
            <person name="Kim W."/>
        </authorList>
    </citation>
    <scope>NUCLEOTIDE SEQUENCE [LARGE SCALE GENOMIC DNA]</scope>
    <source>
        <tissue evidence="1">Muscle</tissue>
    </source>
</reference>
<dbReference type="Proteomes" id="UP000324222">
    <property type="component" value="Unassembled WGS sequence"/>
</dbReference>
<sequence>MWWVHGSEGGFYTSSRRSYARKAPPPFLHKLGHGHYFGPSRNSYPDGPSMGTMNGHYYRKRLWQECLSASLVRPFSRFTYPACGVSTTNAAAASSTASTLSTQKFSYQLL</sequence>
<proteinExistence type="predicted"/>
<evidence type="ECO:0000313" key="1">
    <source>
        <dbReference type="EMBL" id="MPC77984.1"/>
    </source>
</evidence>